<dbReference type="SUPFAM" id="SSF69572">
    <property type="entry name" value="Activating enzymes of the ubiquitin-like proteins"/>
    <property type="match status" value="1"/>
</dbReference>
<proteinExistence type="inferred from homology"/>
<dbReference type="GeneID" id="4463004"/>
<evidence type="ECO:0000313" key="3">
    <source>
        <dbReference type="EMBL" id="ABK14335.1"/>
    </source>
</evidence>
<dbReference type="EMBL" id="CP000477">
    <property type="protein sequence ID" value="ABK14335.1"/>
    <property type="molecule type" value="Genomic_DNA"/>
</dbReference>
<sequence length="246" mass="26309">MLTEAEVARYSRQIPLLGIEGQERLRRSGVLIAGAGGLGSVSSYYLAAAGVGRIRIVDSDIVDLSNLNRQILHRIPGVRKAVSAEETLRSLNPTIEVEGVDICISESSIDDLVDDIDLIVDAMDSFEVRYILNSAALKHGLPLVHGAVSGLDGQVTTIIPGRTACLRCVFPRPPPRDAPPVIGATCGIIGSIQATEAIKMLTGVGELLLNRLLIWDGRCAQMDEISIERDAGCPDCNGRSMPDNEV</sequence>
<dbReference type="RefSeq" id="WP_011695732.1">
    <property type="nucleotide sequence ID" value="NC_008553.1"/>
</dbReference>
<dbReference type="SMR" id="A0B6L1"/>
<organism evidence="3 4">
    <name type="scientific">Methanothrix thermoacetophila (strain DSM 6194 / JCM 14653 / NBRC 101360 / PT)</name>
    <name type="common">Methanosaeta thermophila</name>
    <dbReference type="NCBI Taxonomy" id="349307"/>
    <lineage>
        <taxon>Archaea</taxon>
        <taxon>Methanobacteriati</taxon>
        <taxon>Methanobacteriota</taxon>
        <taxon>Stenosarchaea group</taxon>
        <taxon>Methanomicrobia</taxon>
        <taxon>Methanotrichales</taxon>
        <taxon>Methanotrichaceae</taxon>
        <taxon>Methanothrix</taxon>
    </lineage>
</organism>
<dbReference type="KEGG" id="mtp:Mthe_0544"/>
<feature type="domain" description="THIF-type NAD/FAD binding fold" evidence="2">
    <location>
        <begin position="10"/>
        <end position="234"/>
    </location>
</feature>
<evidence type="ECO:0000259" key="2">
    <source>
        <dbReference type="Pfam" id="PF00899"/>
    </source>
</evidence>
<dbReference type="GO" id="GO:0016779">
    <property type="term" value="F:nucleotidyltransferase activity"/>
    <property type="evidence" value="ECO:0007669"/>
    <property type="project" value="TreeGrafter"/>
</dbReference>
<comment type="similarity">
    <text evidence="1">Belongs to the HesA/MoeB/ThiF family.</text>
</comment>
<evidence type="ECO:0000256" key="1">
    <source>
        <dbReference type="ARBA" id="ARBA00009919"/>
    </source>
</evidence>
<dbReference type="Pfam" id="PF00899">
    <property type="entry name" value="ThiF"/>
    <property type="match status" value="1"/>
</dbReference>
<protein>
    <submittedName>
        <fullName evidence="3">UBA/THIF-type NAD/FAD binding protein</fullName>
    </submittedName>
</protein>
<accession>A0B6L1</accession>
<dbReference type="Gene3D" id="3.40.50.720">
    <property type="entry name" value="NAD(P)-binding Rossmann-like Domain"/>
    <property type="match status" value="1"/>
</dbReference>
<dbReference type="InterPro" id="IPR000594">
    <property type="entry name" value="ThiF_NAD_FAD-bd"/>
</dbReference>
<dbReference type="OrthoDB" id="7915at2157"/>
<dbReference type="CDD" id="cd00757">
    <property type="entry name" value="ThiF_MoeB_HesA_family"/>
    <property type="match status" value="1"/>
</dbReference>
<gene>
    <name evidence="3" type="ordered locus">Mthe_0544</name>
</gene>
<dbReference type="GO" id="GO:0004792">
    <property type="term" value="F:thiosulfate-cyanide sulfurtransferase activity"/>
    <property type="evidence" value="ECO:0007669"/>
    <property type="project" value="TreeGrafter"/>
</dbReference>
<evidence type="ECO:0000313" key="4">
    <source>
        <dbReference type="Proteomes" id="UP000000674"/>
    </source>
</evidence>
<keyword evidence="4" id="KW-1185">Reference proteome</keyword>
<dbReference type="GO" id="GO:0008641">
    <property type="term" value="F:ubiquitin-like modifier activating enzyme activity"/>
    <property type="evidence" value="ECO:0007669"/>
    <property type="project" value="InterPro"/>
</dbReference>
<dbReference type="InterPro" id="IPR035985">
    <property type="entry name" value="Ubiquitin-activating_enz"/>
</dbReference>
<dbReference type="AlphaFoldDB" id="A0B6L1"/>
<dbReference type="PANTHER" id="PTHR10953">
    <property type="entry name" value="UBIQUITIN-ACTIVATING ENZYME E1"/>
    <property type="match status" value="1"/>
</dbReference>
<dbReference type="GO" id="GO:0005737">
    <property type="term" value="C:cytoplasm"/>
    <property type="evidence" value="ECO:0007669"/>
    <property type="project" value="TreeGrafter"/>
</dbReference>
<dbReference type="FunFam" id="3.40.50.720:FF:000080">
    <property type="entry name" value="Thiazole biosynthesis adenylyltransferase ThiF"/>
    <property type="match status" value="1"/>
</dbReference>
<name>A0B6L1_METTP</name>
<dbReference type="PANTHER" id="PTHR10953:SF102">
    <property type="entry name" value="ADENYLYLTRANSFERASE AND SULFURTRANSFERASE MOCS3"/>
    <property type="match status" value="1"/>
</dbReference>
<dbReference type="Proteomes" id="UP000000674">
    <property type="component" value="Chromosome"/>
</dbReference>
<reference evidence="3 4" key="1">
    <citation type="submission" date="2006-10" db="EMBL/GenBank/DDBJ databases">
        <title>Complete sequence of Methanosaeta thermophila PT.</title>
        <authorList>
            <consortium name="US DOE Joint Genome Institute"/>
            <person name="Copeland A."/>
            <person name="Lucas S."/>
            <person name="Lapidus A."/>
            <person name="Barry K."/>
            <person name="Detter J.C."/>
            <person name="Glavina del Rio T."/>
            <person name="Hammon N."/>
            <person name="Israni S."/>
            <person name="Pitluck S."/>
            <person name="Chain P."/>
            <person name="Malfatti S."/>
            <person name="Shin M."/>
            <person name="Vergez L."/>
            <person name="Schmutz J."/>
            <person name="Larimer F."/>
            <person name="Land M."/>
            <person name="Hauser L."/>
            <person name="Kyrpides N."/>
            <person name="Kim E."/>
            <person name="Smith K.S."/>
            <person name="Ingram-Smith C."/>
            <person name="Richardson P."/>
        </authorList>
    </citation>
    <scope>NUCLEOTIDE SEQUENCE [LARGE SCALE GENOMIC DNA]</scope>
    <source>
        <strain evidence="4">DSM 6194 / JCM 14653 / NBRC 101360 / PT</strain>
    </source>
</reference>
<dbReference type="STRING" id="349307.Mthe_0544"/>
<dbReference type="InterPro" id="IPR045886">
    <property type="entry name" value="ThiF/MoeB/HesA"/>
</dbReference>
<dbReference type="HOGENOM" id="CLU_013325_10_4_2"/>